<evidence type="ECO:0000256" key="1">
    <source>
        <dbReference type="SAM" id="MobiDB-lite"/>
    </source>
</evidence>
<dbReference type="GO" id="GO:0006660">
    <property type="term" value="P:phosphatidylserine catabolic process"/>
    <property type="evidence" value="ECO:0007669"/>
    <property type="project" value="TreeGrafter"/>
</dbReference>
<name>A0A9J6ER12_RHIMP</name>
<feature type="transmembrane region" description="Helical" evidence="2">
    <location>
        <begin position="35"/>
        <end position="60"/>
    </location>
</feature>
<reference evidence="4" key="2">
    <citation type="submission" date="2021-09" db="EMBL/GenBank/DDBJ databases">
        <authorList>
            <person name="Jia N."/>
            <person name="Wang J."/>
            <person name="Shi W."/>
            <person name="Du L."/>
            <person name="Sun Y."/>
            <person name="Zhan W."/>
            <person name="Jiang J."/>
            <person name="Wang Q."/>
            <person name="Zhang B."/>
            <person name="Ji P."/>
            <person name="Sakyi L.B."/>
            <person name="Cui X."/>
            <person name="Yuan T."/>
            <person name="Jiang B."/>
            <person name="Yang W."/>
            <person name="Lam T.T.-Y."/>
            <person name="Chang Q."/>
            <person name="Ding S."/>
            <person name="Wang X."/>
            <person name="Zhu J."/>
            <person name="Ruan X."/>
            <person name="Zhao L."/>
            <person name="Wei J."/>
            <person name="Que T."/>
            <person name="Du C."/>
            <person name="Cheng J."/>
            <person name="Dai P."/>
            <person name="Han X."/>
            <person name="Huang E."/>
            <person name="Gao Y."/>
            <person name="Liu J."/>
            <person name="Shao H."/>
            <person name="Ye R."/>
            <person name="Li L."/>
            <person name="Wei W."/>
            <person name="Wang X."/>
            <person name="Wang C."/>
            <person name="Huo Q."/>
            <person name="Li W."/>
            <person name="Guo W."/>
            <person name="Chen H."/>
            <person name="Chen S."/>
            <person name="Zhou L."/>
            <person name="Zhou L."/>
            <person name="Ni X."/>
            <person name="Tian J."/>
            <person name="Zhou Y."/>
            <person name="Sheng Y."/>
            <person name="Liu T."/>
            <person name="Pan Y."/>
            <person name="Xia L."/>
            <person name="Li J."/>
            <person name="Zhao F."/>
            <person name="Cao W."/>
        </authorList>
    </citation>
    <scope>NUCLEOTIDE SEQUENCE</scope>
    <source>
        <strain evidence="4">Rmic-2018</strain>
        <tissue evidence="4">Larvae</tissue>
    </source>
</reference>
<protein>
    <recommendedName>
        <fullName evidence="3">Serine aminopeptidase S33 domain-containing protein</fullName>
    </recommendedName>
</protein>
<dbReference type="Gene3D" id="3.40.800.20">
    <property type="entry name" value="Histone deacetylase domain"/>
    <property type="match status" value="1"/>
</dbReference>
<dbReference type="VEuPathDB" id="VectorBase:LOC119179452"/>
<dbReference type="SUPFAM" id="SSF52768">
    <property type="entry name" value="Arginase/deacetylase"/>
    <property type="match status" value="1"/>
</dbReference>
<dbReference type="SUPFAM" id="SSF53474">
    <property type="entry name" value="alpha/beta-Hydrolases"/>
    <property type="match status" value="1"/>
</dbReference>
<dbReference type="EMBL" id="JABSTU010000002">
    <property type="protein sequence ID" value="KAH8036833.1"/>
    <property type="molecule type" value="Genomic_DNA"/>
</dbReference>
<dbReference type="VEuPathDB" id="VectorBase:LOC119180308"/>
<feature type="region of interest" description="Disordered" evidence="1">
    <location>
        <begin position="1"/>
        <end position="28"/>
    </location>
</feature>
<feature type="domain" description="Serine aminopeptidase S33" evidence="3">
    <location>
        <begin position="137"/>
        <end position="254"/>
    </location>
</feature>
<reference evidence="4" key="1">
    <citation type="journal article" date="2020" name="Cell">
        <title>Large-Scale Comparative Analyses of Tick Genomes Elucidate Their Genetic Diversity and Vector Capacities.</title>
        <authorList>
            <consortium name="Tick Genome and Microbiome Consortium (TIGMIC)"/>
            <person name="Jia N."/>
            <person name="Wang J."/>
            <person name="Shi W."/>
            <person name="Du L."/>
            <person name="Sun Y."/>
            <person name="Zhan W."/>
            <person name="Jiang J.F."/>
            <person name="Wang Q."/>
            <person name="Zhang B."/>
            <person name="Ji P."/>
            <person name="Bell-Sakyi L."/>
            <person name="Cui X.M."/>
            <person name="Yuan T.T."/>
            <person name="Jiang B.G."/>
            <person name="Yang W.F."/>
            <person name="Lam T.T."/>
            <person name="Chang Q.C."/>
            <person name="Ding S.J."/>
            <person name="Wang X.J."/>
            <person name="Zhu J.G."/>
            <person name="Ruan X.D."/>
            <person name="Zhao L."/>
            <person name="Wei J.T."/>
            <person name="Ye R.Z."/>
            <person name="Que T.C."/>
            <person name="Du C.H."/>
            <person name="Zhou Y.H."/>
            <person name="Cheng J.X."/>
            <person name="Dai P.F."/>
            <person name="Guo W.B."/>
            <person name="Han X.H."/>
            <person name="Huang E.J."/>
            <person name="Li L.F."/>
            <person name="Wei W."/>
            <person name="Gao Y.C."/>
            <person name="Liu J.Z."/>
            <person name="Shao H.Z."/>
            <person name="Wang X."/>
            <person name="Wang C.C."/>
            <person name="Yang T.C."/>
            <person name="Huo Q.B."/>
            <person name="Li W."/>
            <person name="Chen H.Y."/>
            <person name="Chen S.E."/>
            <person name="Zhou L.G."/>
            <person name="Ni X.B."/>
            <person name="Tian J.H."/>
            <person name="Sheng Y."/>
            <person name="Liu T."/>
            <person name="Pan Y.S."/>
            <person name="Xia L.Y."/>
            <person name="Li J."/>
            <person name="Zhao F."/>
            <person name="Cao W.C."/>
        </authorList>
    </citation>
    <scope>NUCLEOTIDE SEQUENCE</scope>
    <source>
        <strain evidence="4">Rmic-2018</strain>
    </source>
</reference>
<dbReference type="GO" id="GO:0004622">
    <property type="term" value="F:phosphatidylcholine lysophospholipase activity"/>
    <property type="evidence" value="ECO:0007669"/>
    <property type="project" value="TreeGrafter"/>
</dbReference>
<dbReference type="PANTHER" id="PTHR12277:SF194">
    <property type="entry name" value="FI04476P"/>
    <property type="match status" value="1"/>
</dbReference>
<gene>
    <name evidence="4" type="ORF">HPB51_006102</name>
</gene>
<dbReference type="Proteomes" id="UP000821866">
    <property type="component" value="Chromosome 10"/>
</dbReference>
<keyword evidence="2" id="KW-0812">Transmembrane</keyword>
<accession>A0A9J6ER12</accession>
<comment type="caution">
    <text evidence="4">The sequence shown here is derived from an EMBL/GenBank/DDBJ whole genome shotgun (WGS) entry which is preliminary data.</text>
</comment>
<dbReference type="InterPro" id="IPR023696">
    <property type="entry name" value="Ureohydrolase_dom_sf"/>
</dbReference>
<dbReference type="InterPro" id="IPR029058">
    <property type="entry name" value="AB_hydrolase_fold"/>
</dbReference>
<evidence type="ECO:0000256" key="2">
    <source>
        <dbReference type="SAM" id="Phobius"/>
    </source>
</evidence>
<keyword evidence="5" id="KW-1185">Reference proteome</keyword>
<sequence length="544" mass="60740">MLRWRGSTAPTAAETLPQKDERQARVPPKRKQRSALSVLLLLLASIAIGILVIAPAVFYVSPWIRHKTVFLTFVNLPPFPRLNDPRSYDLRCAHNFYLDSEEAGLQLGAWHIPPASSVDRLGCDKLDQDWFAHDKRPIVLYLHGNGGSRAGGHRVSLYKVLTGHMDAHVLAVDYRGYADSGSGPGGPSAEALPQDARTALRWLQARTAGRPLIVWSHSLGTGVAVRLMEELHRRGEPLPTGLILEAPFDALHHVAATHPLSLPYRWLPYFECAFVDSLKNDPVVQFDSAARARRVPSKLPVLVLHARDDATVPFRLGEALHNALHEARRNQPGAGPLRLHAYDGRLGYGHKHMHRDPELISTVTEFFALNVTDARRQPVRKEQHSLSERWKSGLSECLLNTLSMGDSTGLVYDERMAEHLSLWDSRHPECPERLTASYQRCVDYGLVERCLRIPARKAEEAEILALHEPEHLEQLKKTHGETDADALEALCARFDSIYINSTAGASSFEESEQRPLYEKRAPEEVATLPSDSKLSFAAHNCKIG</sequence>
<evidence type="ECO:0000313" key="5">
    <source>
        <dbReference type="Proteomes" id="UP000821866"/>
    </source>
</evidence>
<keyword evidence="2" id="KW-0472">Membrane</keyword>
<dbReference type="GO" id="GO:0047372">
    <property type="term" value="F:monoacylglycerol lipase activity"/>
    <property type="evidence" value="ECO:0007669"/>
    <property type="project" value="TreeGrafter"/>
</dbReference>
<keyword evidence="2" id="KW-1133">Transmembrane helix</keyword>
<dbReference type="GO" id="GO:0052651">
    <property type="term" value="P:monoacylglycerol catabolic process"/>
    <property type="evidence" value="ECO:0007669"/>
    <property type="project" value="TreeGrafter"/>
</dbReference>
<evidence type="ECO:0000313" key="4">
    <source>
        <dbReference type="EMBL" id="KAH8036833.1"/>
    </source>
</evidence>
<dbReference type="AlphaFoldDB" id="A0A9J6ER12"/>
<dbReference type="InterPro" id="IPR037138">
    <property type="entry name" value="His_deacetylse_dom_sf"/>
</dbReference>
<proteinExistence type="predicted"/>
<evidence type="ECO:0000259" key="3">
    <source>
        <dbReference type="Pfam" id="PF12146"/>
    </source>
</evidence>
<dbReference type="InterPro" id="IPR022742">
    <property type="entry name" value="Hydrolase_4"/>
</dbReference>
<dbReference type="Pfam" id="PF12146">
    <property type="entry name" value="Hydrolase_4"/>
    <property type="match status" value="1"/>
</dbReference>
<dbReference type="PANTHER" id="PTHR12277">
    <property type="entry name" value="ALPHA/BETA HYDROLASE DOMAIN-CONTAINING PROTEIN"/>
    <property type="match status" value="1"/>
</dbReference>
<organism evidence="4 5">
    <name type="scientific">Rhipicephalus microplus</name>
    <name type="common">Cattle tick</name>
    <name type="synonym">Boophilus microplus</name>
    <dbReference type="NCBI Taxonomy" id="6941"/>
    <lineage>
        <taxon>Eukaryota</taxon>
        <taxon>Metazoa</taxon>
        <taxon>Ecdysozoa</taxon>
        <taxon>Arthropoda</taxon>
        <taxon>Chelicerata</taxon>
        <taxon>Arachnida</taxon>
        <taxon>Acari</taxon>
        <taxon>Parasitiformes</taxon>
        <taxon>Ixodida</taxon>
        <taxon>Ixodoidea</taxon>
        <taxon>Ixodidae</taxon>
        <taxon>Rhipicephalinae</taxon>
        <taxon>Rhipicephalus</taxon>
        <taxon>Boophilus</taxon>
    </lineage>
</organism>
<dbReference type="GO" id="GO:0005789">
    <property type="term" value="C:endoplasmic reticulum membrane"/>
    <property type="evidence" value="ECO:0007669"/>
    <property type="project" value="TreeGrafter"/>
</dbReference>
<dbReference type="Gene3D" id="3.40.50.1820">
    <property type="entry name" value="alpha/beta hydrolase"/>
    <property type="match status" value="1"/>
</dbReference>